<gene>
    <name evidence="2" type="ORF">Cgig2_014081</name>
</gene>
<dbReference type="EMBL" id="JAKOGI010000010">
    <property type="protein sequence ID" value="KAJ8451309.1"/>
    <property type="molecule type" value="Genomic_DNA"/>
</dbReference>
<protein>
    <submittedName>
        <fullName evidence="2">Uncharacterized protein</fullName>
    </submittedName>
</protein>
<name>A0A9Q1KX58_9CARY</name>
<feature type="compositionally biased region" description="Polar residues" evidence="1">
    <location>
        <begin position="428"/>
        <end position="444"/>
    </location>
</feature>
<feature type="region of interest" description="Disordered" evidence="1">
    <location>
        <begin position="230"/>
        <end position="255"/>
    </location>
</feature>
<dbReference type="Proteomes" id="UP001153076">
    <property type="component" value="Unassembled WGS sequence"/>
</dbReference>
<feature type="compositionally biased region" description="Polar residues" evidence="1">
    <location>
        <begin position="397"/>
        <end position="406"/>
    </location>
</feature>
<feature type="compositionally biased region" description="Low complexity" evidence="1">
    <location>
        <begin position="413"/>
        <end position="427"/>
    </location>
</feature>
<dbReference type="PANTHER" id="PTHR34962">
    <property type="entry name" value="EMBRYO DEFECTIVE 1703-RELATED"/>
    <property type="match status" value="1"/>
</dbReference>
<feature type="compositionally biased region" description="Acidic residues" evidence="1">
    <location>
        <begin position="234"/>
        <end position="252"/>
    </location>
</feature>
<dbReference type="PANTHER" id="PTHR34962:SF3">
    <property type="entry name" value="ABC SUBFAMILY C PROTEIN"/>
    <property type="match status" value="1"/>
</dbReference>
<dbReference type="Pfam" id="PF11360">
    <property type="entry name" value="DUF3110"/>
    <property type="match status" value="1"/>
</dbReference>
<evidence type="ECO:0000313" key="3">
    <source>
        <dbReference type="Proteomes" id="UP001153076"/>
    </source>
</evidence>
<accession>A0A9Q1KX58</accession>
<sequence>MVALASLPYPFVDFVSRNAQARHRKLIVQSSIRVPSLPSKLTKRKNYLRPKILKTVTKPYPIPPPIPEDLVTPIESVEPSVEVLTEPILEYSDSSIVEQSEELGSVDESDLGQFQVVQQVSEAQNVVNFSWFSGRMVVRFVASFVGLFVLQTVVAVWVMGSGDSDEEDRNLGIEGLHMDPGLGIKNVEVGVNGDALGNSTYLNVKESEIEAKIANIRKMAMEARELEKKNIENGDTDMGDVSDEDEDDDIETEASRLRSGIAKEVDGRMTKLRKSSPAPLLNVNFLNKAQDTVKEAKNKGLEDKDENNMLMFEIKRKYRSHLTAPRDKPKGFQSIKGSRDTKEKPKNVDDEQPIKTNGNQSDSNGSSPDEDSEMNGLDSSFPERVDYGSQMDKNKPGSRSSNSLQTLKKRSGSDSGTGNSNKGSTGSAPSQASKTLSGINSTTEKLNEGINEDATAERGVIQDNSRANPVDLEAKLKYSQIKLGDPKVSATSEMHTLPVPLSSDEFGSSLSMRKVVLMQKGRDGEGLEGFFTLRIDSNTKKQSCVPYIVAFEARNDARNFSYLLESVFEDLPDASIDVMPLSTKDLKRVAESLNKEVIVVKKGEVQLYAGQPLAEVKAALRSLVK</sequence>
<dbReference type="OrthoDB" id="1894577at2759"/>
<feature type="compositionally biased region" description="Basic and acidic residues" evidence="1">
    <location>
        <begin position="337"/>
        <end position="353"/>
    </location>
</feature>
<feature type="region of interest" description="Disordered" evidence="1">
    <location>
        <begin position="320"/>
        <end position="466"/>
    </location>
</feature>
<evidence type="ECO:0000256" key="1">
    <source>
        <dbReference type="SAM" id="MobiDB-lite"/>
    </source>
</evidence>
<keyword evidence="3" id="KW-1185">Reference proteome</keyword>
<dbReference type="InterPro" id="IPR021503">
    <property type="entry name" value="DUF3110"/>
</dbReference>
<evidence type="ECO:0000313" key="2">
    <source>
        <dbReference type="EMBL" id="KAJ8451309.1"/>
    </source>
</evidence>
<dbReference type="AlphaFoldDB" id="A0A9Q1KX58"/>
<reference evidence="2" key="1">
    <citation type="submission" date="2022-04" db="EMBL/GenBank/DDBJ databases">
        <title>Carnegiea gigantea Genome sequencing and assembly v2.</title>
        <authorList>
            <person name="Copetti D."/>
            <person name="Sanderson M.J."/>
            <person name="Burquez A."/>
            <person name="Wojciechowski M.F."/>
        </authorList>
    </citation>
    <scope>NUCLEOTIDE SEQUENCE</scope>
    <source>
        <strain evidence="2">SGP5-SGP5p</strain>
        <tissue evidence="2">Aerial part</tissue>
    </source>
</reference>
<comment type="caution">
    <text evidence="2">The sequence shown here is derived from an EMBL/GenBank/DDBJ whole genome shotgun (WGS) entry which is preliminary data.</text>
</comment>
<organism evidence="2 3">
    <name type="scientific">Carnegiea gigantea</name>
    <dbReference type="NCBI Taxonomy" id="171969"/>
    <lineage>
        <taxon>Eukaryota</taxon>
        <taxon>Viridiplantae</taxon>
        <taxon>Streptophyta</taxon>
        <taxon>Embryophyta</taxon>
        <taxon>Tracheophyta</taxon>
        <taxon>Spermatophyta</taxon>
        <taxon>Magnoliopsida</taxon>
        <taxon>eudicotyledons</taxon>
        <taxon>Gunneridae</taxon>
        <taxon>Pentapetalae</taxon>
        <taxon>Caryophyllales</taxon>
        <taxon>Cactineae</taxon>
        <taxon>Cactaceae</taxon>
        <taxon>Cactoideae</taxon>
        <taxon>Echinocereeae</taxon>
        <taxon>Carnegiea</taxon>
    </lineage>
</organism>
<feature type="compositionally biased region" description="Polar residues" evidence="1">
    <location>
        <begin position="354"/>
        <end position="367"/>
    </location>
</feature>
<proteinExistence type="predicted"/>